<dbReference type="Pfam" id="PF07670">
    <property type="entry name" value="Gate"/>
    <property type="match status" value="1"/>
</dbReference>
<sequence length="547" mass="58533">MSSFVLMGMESAGKSTLFNLLTASGASDERNFRGSTVVCREGRIADINAGLVDTPGIRVRSDSETTRLALAALDGRDGIVMILRATHAGEEWEALRDLLPARPGRLLVLLTFADKVKAGLEAAIDRIAAASGAAVLAVNAREADGGVRGEILSLLGQPASPPRARQAIPVVNIVADAPPLTLFERPYLGRPAAVACLFLLFAIPVWLAWLLSDLLQPVADALIIGPLAALTAHFPPLLQNLLTGSYGLFSLGIYSFIWAFPVVLLVGVSIAATEESGLKARITAALDPWLRRVGLSGQDLIPALSGFGCNAVAVFQSRACSRCSRKACVSLISFGSACSYQTGATLSLFNSAHQPWLFAPWLLLLFITGALHTRLWHRALSADESARVAELTWLQRPRWRSVGRLLRNTLRQFLRQAMPLFLLICLVAGALDYAGATRWLSGAAAPLLGAVHLPPDLMPGIIFSLLRKDGMMVLNQDGGRALQTLSTLQLLLLVWIASTLMACLVTVYTVAREIGWRFALSLVARQALSSLSAALAVAFLFHHGAGL</sequence>
<evidence type="ECO:0000256" key="1">
    <source>
        <dbReference type="SAM" id="Phobius"/>
    </source>
</evidence>
<dbReference type="EMBL" id="ABLOKC030000017">
    <property type="protein sequence ID" value="EML1472407.1"/>
    <property type="molecule type" value="Genomic_DNA"/>
</dbReference>
<dbReference type="InterPro" id="IPR027417">
    <property type="entry name" value="P-loop_NTPase"/>
</dbReference>
<dbReference type="PANTHER" id="PTHR43185:SF1">
    <property type="entry name" value="FE(2+) TRANSPORTER FEOB"/>
    <property type="match status" value="1"/>
</dbReference>
<evidence type="ECO:0000259" key="2">
    <source>
        <dbReference type="Pfam" id="PF01926"/>
    </source>
</evidence>
<evidence type="ECO:0000259" key="3">
    <source>
        <dbReference type="Pfam" id="PF07670"/>
    </source>
</evidence>
<dbReference type="InterPro" id="IPR006073">
    <property type="entry name" value="GTP-bd"/>
</dbReference>
<organism evidence="4">
    <name type="scientific">Pluralibacter gergoviae</name>
    <name type="common">Enterobacter gergoviae</name>
    <dbReference type="NCBI Taxonomy" id="61647"/>
    <lineage>
        <taxon>Bacteria</taxon>
        <taxon>Pseudomonadati</taxon>
        <taxon>Pseudomonadota</taxon>
        <taxon>Gammaproteobacteria</taxon>
        <taxon>Enterobacterales</taxon>
        <taxon>Enterobacteriaceae</taxon>
        <taxon>Pluralibacter</taxon>
    </lineage>
</organism>
<feature type="domain" description="G" evidence="2">
    <location>
        <begin position="5"/>
        <end position="99"/>
    </location>
</feature>
<reference evidence="4" key="1">
    <citation type="submission" date="2024-02" db="EMBL/GenBank/DDBJ databases">
        <authorList>
            <consortium name="Clinical and Environmental Microbiology Branch: Whole genome sequencing antimicrobial resistance pathogens in the healthcare setting"/>
        </authorList>
    </citation>
    <scope>NUCLEOTIDE SEQUENCE</scope>
    <source>
        <strain evidence="4">2021DK-00143</strain>
    </source>
</reference>
<proteinExistence type="predicted"/>
<feature type="transmembrane region" description="Helical" evidence="1">
    <location>
        <begin position="523"/>
        <end position="541"/>
    </location>
</feature>
<accession>A0AAI9DMA9</accession>
<dbReference type="InterPro" id="IPR011642">
    <property type="entry name" value="Gate_dom"/>
</dbReference>
<comment type="caution">
    <text evidence="4">The sequence shown here is derived from an EMBL/GenBank/DDBJ whole genome shotgun (WGS) entry which is preliminary data.</text>
</comment>
<dbReference type="RefSeq" id="WP_048287116.1">
    <property type="nucleotide sequence ID" value="NZ_LDZN01000002.1"/>
</dbReference>
<keyword evidence="1" id="KW-0812">Transmembrane</keyword>
<gene>
    <name evidence="4" type="ORF">QEG54_003158</name>
</gene>
<feature type="transmembrane region" description="Helical" evidence="1">
    <location>
        <begin position="487"/>
        <end position="511"/>
    </location>
</feature>
<dbReference type="Pfam" id="PF01926">
    <property type="entry name" value="MMR_HSR1"/>
    <property type="match status" value="1"/>
</dbReference>
<keyword evidence="1" id="KW-1133">Transmembrane helix</keyword>
<dbReference type="GO" id="GO:0005525">
    <property type="term" value="F:GTP binding"/>
    <property type="evidence" value="ECO:0007669"/>
    <property type="project" value="InterPro"/>
</dbReference>
<evidence type="ECO:0000313" key="4">
    <source>
        <dbReference type="EMBL" id="EML1472407.1"/>
    </source>
</evidence>
<feature type="transmembrane region" description="Helical" evidence="1">
    <location>
        <begin position="327"/>
        <end position="349"/>
    </location>
</feature>
<feature type="domain" description="Nucleoside transporter/FeoB GTPase Gate" evidence="3">
    <location>
        <begin position="256"/>
        <end position="350"/>
    </location>
</feature>
<dbReference type="InterPro" id="IPR050860">
    <property type="entry name" value="FeoB_GTPase"/>
</dbReference>
<dbReference type="AlphaFoldDB" id="A0AAI9DMA9"/>
<protein>
    <submittedName>
        <fullName evidence="4">50S ribosome-binding GTPase</fullName>
    </submittedName>
</protein>
<dbReference type="SUPFAM" id="SSF52540">
    <property type="entry name" value="P-loop containing nucleoside triphosphate hydrolases"/>
    <property type="match status" value="1"/>
</dbReference>
<keyword evidence="1" id="KW-0472">Membrane</keyword>
<dbReference type="GO" id="GO:0005886">
    <property type="term" value="C:plasma membrane"/>
    <property type="evidence" value="ECO:0007669"/>
    <property type="project" value="TreeGrafter"/>
</dbReference>
<feature type="transmembrane region" description="Helical" evidence="1">
    <location>
        <begin position="355"/>
        <end position="371"/>
    </location>
</feature>
<feature type="transmembrane region" description="Helical" evidence="1">
    <location>
        <begin position="413"/>
        <end position="431"/>
    </location>
</feature>
<dbReference type="GO" id="GO:0015093">
    <property type="term" value="F:ferrous iron transmembrane transporter activity"/>
    <property type="evidence" value="ECO:0007669"/>
    <property type="project" value="TreeGrafter"/>
</dbReference>
<feature type="transmembrane region" description="Helical" evidence="1">
    <location>
        <begin position="192"/>
        <end position="211"/>
    </location>
</feature>
<dbReference type="PANTHER" id="PTHR43185">
    <property type="entry name" value="FERROUS IRON TRANSPORT PROTEIN B"/>
    <property type="match status" value="1"/>
</dbReference>
<feature type="transmembrane region" description="Helical" evidence="1">
    <location>
        <begin position="246"/>
        <end position="273"/>
    </location>
</feature>
<feature type="transmembrane region" description="Helical" evidence="1">
    <location>
        <begin position="443"/>
        <end position="466"/>
    </location>
</feature>
<dbReference type="Gene3D" id="3.40.50.300">
    <property type="entry name" value="P-loop containing nucleotide triphosphate hydrolases"/>
    <property type="match status" value="1"/>
</dbReference>
<name>A0AAI9DMA9_PLUGE</name>
<feature type="transmembrane region" description="Helical" evidence="1">
    <location>
        <begin position="217"/>
        <end position="234"/>
    </location>
</feature>